<name>A0AAD9J1M1_9ANNE</name>
<dbReference type="AlphaFoldDB" id="A0AAD9J1M1"/>
<evidence type="ECO:0000256" key="1">
    <source>
        <dbReference type="SAM" id="SignalP"/>
    </source>
</evidence>
<comment type="caution">
    <text evidence="2">The sequence shown here is derived from an EMBL/GenBank/DDBJ whole genome shotgun (WGS) entry which is preliminary data.</text>
</comment>
<reference evidence="2" key="1">
    <citation type="journal article" date="2023" name="Mol. Biol. Evol.">
        <title>Third-Generation Sequencing Reveals the Adaptive Role of the Epigenome in Three Deep-Sea Polychaetes.</title>
        <authorList>
            <person name="Perez M."/>
            <person name="Aroh O."/>
            <person name="Sun Y."/>
            <person name="Lan Y."/>
            <person name="Juniper S.K."/>
            <person name="Young C.R."/>
            <person name="Angers B."/>
            <person name="Qian P.Y."/>
        </authorList>
    </citation>
    <scope>NUCLEOTIDE SEQUENCE</scope>
    <source>
        <strain evidence="2">P08H-3</strain>
    </source>
</reference>
<organism evidence="2 3">
    <name type="scientific">Paralvinella palmiformis</name>
    <dbReference type="NCBI Taxonomy" id="53620"/>
    <lineage>
        <taxon>Eukaryota</taxon>
        <taxon>Metazoa</taxon>
        <taxon>Spiralia</taxon>
        <taxon>Lophotrochozoa</taxon>
        <taxon>Annelida</taxon>
        <taxon>Polychaeta</taxon>
        <taxon>Sedentaria</taxon>
        <taxon>Canalipalpata</taxon>
        <taxon>Terebellida</taxon>
        <taxon>Terebelliformia</taxon>
        <taxon>Alvinellidae</taxon>
        <taxon>Paralvinella</taxon>
    </lineage>
</organism>
<feature type="chain" id="PRO_5042149697" evidence="1">
    <location>
        <begin position="19"/>
        <end position="272"/>
    </location>
</feature>
<proteinExistence type="predicted"/>
<keyword evidence="1" id="KW-0732">Signal</keyword>
<evidence type="ECO:0000313" key="3">
    <source>
        <dbReference type="Proteomes" id="UP001208570"/>
    </source>
</evidence>
<dbReference type="EMBL" id="JAODUP010000753">
    <property type="protein sequence ID" value="KAK2144471.1"/>
    <property type="molecule type" value="Genomic_DNA"/>
</dbReference>
<keyword evidence="3" id="KW-1185">Reference proteome</keyword>
<evidence type="ECO:0000313" key="2">
    <source>
        <dbReference type="EMBL" id="KAK2144471.1"/>
    </source>
</evidence>
<gene>
    <name evidence="2" type="ORF">LSH36_753g01019</name>
</gene>
<protein>
    <submittedName>
        <fullName evidence="2">Uncharacterized protein</fullName>
    </submittedName>
</protein>
<sequence>MRLIFLLNVLFLELSSQGSTPNRTVEILKRFRMASSAVEDARSIQNLLFQRRGLGSKSILLPSRFLSLSPATEYIDWAFTIKNGAGRLSSTMNKIRKETDPAKKLKLINDYIRTFEQDQIENAVNNIIRIIGGEETPTTPNLLSLFCKKKKCGFSNLDDFIILVMNDVSSGIKQILIYNYFKYGIEELKASFIQIMKQSDTIRIKYEEMISQVLDNMKTGIESIVKSTMDDHQGSSDNSALSKSINQKLIFRYDWYLWAVSVTGEKPIYNEG</sequence>
<dbReference type="Proteomes" id="UP001208570">
    <property type="component" value="Unassembled WGS sequence"/>
</dbReference>
<feature type="signal peptide" evidence="1">
    <location>
        <begin position="1"/>
        <end position="18"/>
    </location>
</feature>
<accession>A0AAD9J1M1</accession>